<organism evidence="1 2">
    <name type="scientific">Sphingobacterium corticibacter</name>
    <dbReference type="NCBI Taxonomy" id="2171749"/>
    <lineage>
        <taxon>Bacteria</taxon>
        <taxon>Pseudomonadati</taxon>
        <taxon>Bacteroidota</taxon>
        <taxon>Sphingobacteriia</taxon>
        <taxon>Sphingobacteriales</taxon>
        <taxon>Sphingobacteriaceae</taxon>
        <taxon>Sphingobacterium</taxon>
    </lineage>
</organism>
<evidence type="ECO:0000313" key="2">
    <source>
        <dbReference type="Proteomes" id="UP000245627"/>
    </source>
</evidence>
<comment type="caution">
    <text evidence="1">The sequence shown here is derived from an EMBL/GenBank/DDBJ whole genome shotgun (WGS) entry which is preliminary data.</text>
</comment>
<gene>
    <name evidence="1" type="ORF">DC487_08465</name>
</gene>
<protein>
    <submittedName>
        <fullName evidence="1">Uncharacterized protein</fullName>
    </submittedName>
</protein>
<dbReference type="Proteomes" id="UP000245627">
    <property type="component" value="Unassembled WGS sequence"/>
</dbReference>
<name>A0A2T8HKF7_9SPHI</name>
<dbReference type="AlphaFoldDB" id="A0A2T8HKF7"/>
<evidence type="ECO:0000313" key="1">
    <source>
        <dbReference type="EMBL" id="PVH25946.1"/>
    </source>
</evidence>
<accession>A0A2T8HKF7</accession>
<reference evidence="1 2" key="1">
    <citation type="submission" date="2018-04" db="EMBL/GenBank/DDBJ databases">
        <title>Sphingobacterium cortibacter sp. nov.</title>
        <authorList>
            <person name="Li Y."/>
        </authorList>
    </citation>
    <scope>NUCLEOTIDE SEQUENCE [LARGE SCALE GENOMIC DNA]</scope>
    <source>
        <strain evidence="1 2">2c-3</strain>
    </source>
</reference>
<dbReference type="OrthoDB" id="1149873at2"/>
<proteinExistence type="predicted"/>
<sequence length="81" mass="8840">MSTEKKTSSILERLKNKAKTQQYYGGKGEDSAAEMAIKDCPNCGAGRAQQDGVTRCAYCGFQFIAVKITDGINLKKEDNSK</sequence>
<dbReference type="EMBL" id="QDKG01000002">
    <property type="protein sequence ID" value="PVH25946.1"/>
    <property type="molecule type" value="Genomic_DNA"/>
</dbReference>
<keyword evidence="2" id="KW-1185">Reference proteome</keyword>
<dbReference type="RefSeq" id="WP_116775517.1">
    <property type="nucleotide sequence ID" value="NZ_QDKG01000002.1"/>
</dbReference>